<gene>
    <name evidence="1" type="ORF">L198_07017</name>
</gene>
<organism evidence="1 2">
    <name type="scientific">Cryptococcus wingfieldii CBS 7118</name>
    <dbReference type="NCBI Taxonomy" id="1295528"/>
    <lineage>
        <taxon>Eukaryota</taxon>
        <taxon>Fungi</taxon>
        <taxon>Dikarya</taxon>
        <taxon>Basidiomycota</taxon>
        <taxon>Agaricomycotina</taxon>
        <taxon>Tremellomycetes</taxon>
        <taxon>Tremellales</taxon>
        <taxon>Cryptococcaceae</taxon>
        <taxon>Cryptococcus</taxon>
    </lineage>
</organism>
<protein>
    <submittedName>
        <fullName evidence="1">Uncharacterized protein</fullName>
    </submittedName>
</protein>
<sequence length="182" mass="19834">MSLDLSTFPPNSRHGNFSNAYTGHMCYCPMHLDLTAPKSSVGEWVGSGKPLFPGDPVQLVTFEDGKSTFLCAGCAVSAVGCSTGDPDENEWAVGTVTRNTMETAGIYEDYKNTFKKAVSVQSGAMDPDGEICSIWVEATPFKIDRDTMTDPDTVSRKYAEFAQLQTVDESKASLADEWVDQY</sequence>
<dbReference type="OrthoDB" id="2577115at2759"/>
<proteinExistence type="predicted"/>
<dbReference type="EMBL" id="AWGH01000028">
    <property type="protein sequence ID" value="ODN87393.1"/>
    <property type="molecule type" value="Genomic_DNA"/>
</dbReference>
<comment type="caution">
    <text evidence="1">The sequence shown here is derived from an EMBL/GenBank/DDBJ whole genome shotgun (WGS) entry which is preliminary data.</text>
</comment>
<reference evidence="1 2" key="1">
    <citation type="submission" date="2016-06" db="EMBL/GenBank/DDBJ databases">
        <title>Evolution of pathogenesis and genome organization in the Tremellales.</title>
        <authorList>
            <person name="Cuomo C."/>
            <person name="Litvintseva A."/>
            <person name="Heitman J."/>
            <person name="Chen Y."/>
            <person name="Sun S."/>
            <person name="Springer D."/>
            <person name="Dromer F."/>
            <person name="Young S."/>
            <person name="Zeng Q."/>
            <person name="Chapman S."/>
            <person name="Gujja S."/>
            <person name="Saif S."/>
            <person name="Birren B."/>
        </authorList>
    </citation>
    <scope>NUCLEOTIDE SEQUENCE [LARGE SCALE GENOMIC DNA]</scope>
    <source>
        <strain evidence="1 2">CBS 7118</strain>
    </source>
</reference>
<dbReference type="Proteomes" id="UP000094819">
    <property type="component" value="Unassembled WGS sequence"/>
</dbReference>
<dbReference type="GeneID" id="30196228"/>
<accession>A0A1E3IFL8</accession>
<name>A0A1E3IFL8_9TREE</name>
<dbReference type="AlphaFoldDB" id="A0A1E3IFL8"/>
<keyword evidence="2" id="KW-1185">Reference proteome</keyword>
<evidence type="ECO:0000313" key="2">
    <source>
        <dbReference type="Proteomes" id="UP000094819"/>
    </source>
</evidence>
<evidence type="ECO:0000313" key="1">
    <source>
        <dbReference type="EMBL" id="ODN87393.1"/>
    </source>
</evidence>
<dbReference type="RefSeq" id="XP_019028953.1">
    <property type="nucleotide sequence ID" value="XM_019179035.1"/>
</dbReference>